<organism evidence="2">
    <name type="scientific">marine sediment metagenome</name>
    <dbReference type="NCBI Taxonomy" id="412755"/>
    <lineage>
        <taxon>unclassified sequences</taxon>
        <taxon>metagenomes</taxon>
        <taxon>ecological metagenomes</taxon>
    </lineage>
</organism>
<dbReference type="EMBL" id="LAZR01038449">
    <property type="protein sequence ID" value="KKL19542.1"/>
    <property type="molecule type" value="Genomic_DNA"/>
</dbReference>
<evidence type="ECO:0000313" key="2">
    <source>
        <dbReference type="EMBL" id="KKL19542.1"/>
    </source>
</evidence>
<dbReference type="SUPFAM" id="SSF51445">
    <property type="entry name" value="(Trans)glycosidases"/>
    <property type="match status" value="1"/>
</dbReference>
<dbReference type="InterPro" id="IPR017853">
    <property type="entry name" value="GH"/>
</dbReference>
<name>A0A0F9C005_9ZZZZ</name>
<evidence type="ECO:0008006" key="3">
    <source>
        <dbReference type="Google" id="ProtNLM"/>
    </source>
</evidence>
<keyword evidence="1" id="KW-0472">Membrane</keyword>
<proteinExistence type="predicted"/>
<feature type="non-terminal residue" evidence="2">
    <location>
        <position position="433"/>
    </location>
</feature>
<dbReference type="PROSITE" id="PS00018">
    <property type="entry name" value="EF_HAND_1"/>
    <property type="match status" value="1"/>
</dbReference>
<gene>
    <name evidence="2" type="ORF">LCGC14_2464420</name>
</gene>
<keyword evidence="1" id="KW-1133">Transmembrane helix</keyword>
<keyword evidence="1" id="KW-0812">Transmembrane</keyword>
<dbReference type="InterPro" id="IPR018247">
    <property type="entry name" value="EF_Hand_1_Ca_BS"/>
</dbReference>
<protein>
    <recommendedName>
        <fullName evidence="3">EF-hand domain-containing protein</fullName>
    </recommendedName>
</protein>
<reference evidence="2" key="1">
    <citation type="journal article" date="2015" name="Nature">
        <title>Complex archaea that bridge the gap between prokaryotes and eukaryotes.</title>
        <authorList>
            <person name="Spang A."/>
            <person name="Saw J.H."/>
            <person name="Jorgensen S.L."/>
            <person name="Zaremba-Niedzwiedzka K."/>
            <person name="Martijn J."/>
            <person name="Lind A.E."/>
            <person name="van Eijk R."/>
            <person name="Schleper C."/>
            <person name="Guy L."/>
            <person name="Ettema T.J."/>
        </authorList>
    </citation>
    <scope>NUCLEOTIDE SEQUENCE</scope>
</reference>
<dbReference type="Gene3D" id="3.20.20.80">
    <property type="entry name" value="Glycosidases"/>
    <property type="match status" value="1"/>
</dbReference>
<accession>A0A0F9C005</accession>
<comment type="caution">
    <text evidence="2">The sequence shown here is derived from an EMBL/GenBank/DDBJ whole genome shotgun (WGS) entry which is preliminary data.</text>
</comment>
<dbReference type="AlphaFoldDB" id="A0A0F9C005"/>
<sequence length="433" mass="48119">MAKQLLKLKCSNSKCALREDVYSGSMQWITVVMTVLCVVFLFSGTVRADNPFDSGSYPVGWWTTMDPNSVVDVYYAGGNTILAYWGSAAPSSRHQFLNEAAAGDIRVIMEVDPVLIANGDAAGIRNLVSTYDDYPAVAGWSTGDEPYWMGGLTLSKMQIAYDAIKMESTKPVVICFSEPAVERGIPYDWRSAYDQFLIDSYPARVGEAEFSRLDTKWKLDMQNALSQSLLADRPWWSVMQGWGKAVGEETSDHRLPTFNETRFMNYYSLSKDATGLLQYVYYRNKLTPAQPDEAYPYDGPTWFDEVWTPLAAEINTIGMSLQNGKLSGAASDDTPDVRTDVYYDPDTGKYYMVAMNETTGSETTTFTVDLDPPGEKLILATPLFEGARPVIPFVGTQFSDEFSDYEVHVYELMTMLLGDANGDGVVSADDYAS</sequence>
<feature type="transmembrane region" description="Helical" evidence="1">
    <location>
        <begin position="21"/>
        <end position="42"/>
    </location>
</feature>
<evidence type="ECO:0000256" key="1">
    <source>
        <dbReference type="SAM" id="Phobius"/>
    </source>
</evidence>